<dbReference type="SUPFAM" id="SSF53901">
    <property type="entry name" value="Thiolase-like"/>
    <property type="match status" value="2"/>
</dbReference>
<dbReference type="RefSeq" id="WP_320421151.1">
    <property type="nucleotide sequence ID" value="NZ_JAXCLA010000001.1"/>
</dbReference>
<sequence length="358" mass="36940">MGPEHDQRAFVVGVGAVTAVGLSAASTAAAVRAGLNGFGQHAFAVDSAGQAFTVARCPFGDPDRAPAERIRELACGALQEALEGVASIRGRGVRAPVFLGVGQSRPGCSVERPMLESAFEQVVSDGGLRAAGVRLVQAGNAAGAMALLEAWQAILSGTEELVVAGAVDSYLEPETLEWLEQRDQVHSAGSHNNPYGFVPGEGAAFVALVSADAAQRWGLSDSMEIVAGSLAREPHGLGSTQVCTGVGLTTLFRQLASRLDGSRADCLWTDMNGEPYRADDFGFASIRAGGWLADPSAFVTPADCCGDVGAASGPLYVVLAEAACRKAYATGPLHVVYTSSEAGERCGFVLRGAMPKAR</sequence>
<organism evidence="2 3">
    <name type="scientific">Roseateles agri</name>
    <dbReference type="NCBI Taxonomy" id="3098619"/>
    <lineage>
        <taxon>Bacteria</taxon>
        <taxon>Pseudomonadati</taxon>
        <taxon>Pseudomonadota</taxon>
        <taxon>Betaproteobacteria</taxon>
        <taxon>Burkholderiales</taxon>
        <taxon>Sphaerotilaceae</taxon>
        <taxon>Roseateles</taxon>
    </lineage>
</organism>
<evidence type="ECO:0000313" key="3">
    <source>
        <dbReference type="Proteomes" id="UP001285263"/>
    </source>
</evidence>
<dbReference type="Proteomes" id="UP001285263">
    <property type="component" value="Unassembled WGS sequence"/>
</dbReference>
<protein>
    <submittedName>
        <fullName evidence="2">Beta-ketoacyl synthase N-terminal-like domain-containing protein</fullName>
    </submittedName>
</protein>
<dbReference type="InterPro" id="IPR016039">
    <property type="entry name" value="Thiolase-like"/>
</dbReference>
<dbReference type="Pfam" id="PF00109">
    <property type="entry name" value="ketoacyl-synt"/>
    <property type="match status" value="1"/>
</dbReference>
<comment type="caution">
    <text evidence="2">The sequence shown here is derived from an EMBL/GenBank/DDBJ whole genome shotgun (WGS) entry which is preliminary data.</text>
</comment>
<dbReference type="InterPro" id="IPR014030">
    <property type="entry name" value="Ketoacyl_synth_N"/>
</dbReference>
<feature type="domain" description="Beta-ketoacyl synthase-like N-terminal" evidence="1">
    <location>
        <begin position="136"/>
        <end position="211"/>
    </location>
</feature>
<evidence type="ECO:0000259" key="1">
    <source>
        <dbReference type="Pfam" id="PF00109"/>
    </source>
</evidence>
<name>A0ABU5DAH7_9BURK</name>
<reference evidence="2 3" key="1">
    <citation type="submission" date="2023-11" db="EMBL/GenBank/DDBJ databases">
        <title>Paucibacter sp. nov., isolated from fresh soil in Korea.</title>
        <authorList>
            <person name="Le N.T.T."/>
        </authorList>
    </citation>
    <scope>NUCLEOTIDE SEQUENCE [LARGE SCALE GENOMIC DNA]</scope>
    <source>
        <strain evidence="2 3">R3-3</strain>
    </source>
</reference>
<accession>A0ABU5DAH7</accession>
<dbReference type="Gene3D" id="3.40.47.10">
    <property type="match status" value="1"/>
</dbReference>
<dbReference type="EMBL" id="JAXCLA010000001">
    <property type="protein sequence ID" value="MDY0743287.1"/>
    <property type="molecule type" value="Genomic_DNA"/>
</dbReference>
<keyword evidence="3" id="KW-1185">Reference proteome</keyword>
<gene>
    <name evidence="2" type="ORF">SNE35_02160</name>
</gene>
<evidence type="ECO:0000313" key="2">
    <source>
        <dbReference type="EMBL" id="MDY0743287.1"/>
    </source>
</evidence>
<proteinExistence type="predicted"/>